<name>H1KVQ0_METEX</name>
<reference evidence="2 3" key="1">
    <citation type="submission" date="2011-09" db="EMBL/GenBank/DDBJ databases">
        <title>The draft genome of Methylobacterium extorquens DSM 13060.</title>
        <authorList>
            <consortium name="US DOE Joint Genome Institute (JGI-PGF)"/>
            <person name="Lucas S."/>
            <person name="Han J."/>
            <person name="Lapidus A."/>
            <person name="Cheng J.-F."/>
            <person name="Goodwin L."/>
            <person name="Pitluck S."/>
            <person name="Peters L."/>
            <person name="Land M.L."/>
            <person name="Hauser L."/>
            <person name="Koskimaki J."/>
            <person name="Halonen O."/>
            <person name="Pirttila A."/>
            <person name="Frank C."/>
            <person name="Woyke T.J."/>
        </authorList>
    </citation>
    <scope>NUCLEOTIDE SEQUENCE [LARGE SCALE GENOMIC DNA]</scope>
    <source>
        <strain evidence="2 3">DSM 13060</strain>
    </source>
</reference>
<dbReference type="Gene3D" id="3.40.50.1980">
    <property type="entry name" value="Nitrogenase molybdenum iron protein domain"/>
    <property type="match status" value="1"/>
</dbReference>
<evidence type="ECO:0000256" key="1">
    <source>
        <dbReference type="SAM" id="SignalP"/>
    </source>
</evidence>
<keyword evidence="1" id="KW-0732">Signal</keyword>
<dbReference type="EMBL" id="AGJK01000531">
    <property type="protein sequence ID" value="EHP72514.1"/>
    <property type="molecule type" value="Genomic_DNA"/>
</dbReference>
<sequence length="65" mass="6936" precursor="true">MPLLRCLLALACLWPALLWSCLAAARPFTDAAGRRVEVPDRVLRVLAAGPPAAVLLSTLAPDKMI</sequence>
<evidence type="ECO:0000313" key="2">
    <source>
        <dbReference type="EMBL" id="EHP72514.1"/>
    </source>
</evidence>
<dbReference type="Proteomes" id="UP000004382">
    <property type="component" value="Unassembled WGS sequence"/>
</dbReference>
<dbReference type="AlphaFoldDB" id="H1KVQ0"/>
<proteinExistence type="predicted"/>
<feature type="signal peptide" evidence="1">
    <location>
        <begin position="1"/>
        <end position="25"/>
    </location>
</feature>
<gene>
    <name evidence="2" type="ORF">MetexDRAFT_6713</name>
</gene>
<feature type="non-terminal residue" evidence="2">
    <location>
        <position position="65"/>
    </location>
</feature>
<protein>
    <submittedName>
        <fullName evidence="2">Putative ABC transporter, periplasmic protein</fullName>
    </submittedName>
</protein>
<feature type="chain" id="PRO_5003551707" evidence="1">
    <location>
        <begin position="26"/>
        <end position="65"/>
    </location>
</feature>
<accession>H1KVQ0</accession>
<comment type="caution">
    <text evidence="2">The sequence shown here is derived from an EMBL/GenBank/DDBJ whole genome shotgun (WGS) entry which is preliminary data.</text>
</comment>
<organism evidence="2 3">
    <name type="scientific">Methylorubrum extorquens DSM 13060</name>
    <dbReference type="NCBI Taxonomy" id="882800"/>
    <lineage>
        <taxon>Bacteria</taxon>
        <taxon>Pseudomonadati</taxon>
        <taxon>Pseudomonadota</taxon>
        <taxon>Alphaproteobacteria</taxon>
        <taxon>Hyphomicrobiales</taxon>
        <taxon>Methylobacteriaceae</taxon>
        <taxon>Methylorubrum</taxon>
    </lineage>
</organism>
<evidence type="ECO:0000313" key="3">
    <source>
        <dbReference type="Proteomes" id="UP000004382"/>
    </source>
</evidence>